<accession>A0AC34G757</accession>
<evidence type="ECO:0000313" key="2">
    <source>
        <dbReference type="WBParaSite" id="ES5_v2.g25547.t1"/>
    </source>
</evidence>
<dbReference type="WBParaSite" id="ES5_v2.g25547.t1">
    <property type="protein sequence ID" value="ES5_v2.g25547.t1"/>
    <property type="gene ID" value="ES5_v2.g25547"/>
</dbReference>
<name>A0AC34G757_9BILA</name>
<sequence length="183" mass="20569">MPFSLGLPLVDDNVKKRNLPMYFVPHGLTPVDPEWIGRWWMGFFIIGLTLFFPSLLLFFFPKPKANSPLNLVDKHARKNSKGQAIMPKSFKSKAADFAKVISGVLKQPVYLGAMTGRIVDVFAFKGFFVFLPKYLQVQFGIPQYKVNMYMGVTKVGSFAIGVVLGTLGMRFLKLEGRRAAGWV</sequence>
<organism evidence="1 2">
    <name type="scientific">Panagrolaimus sp. ES5</name>
    <dbReference type="NCBI Taxonomy" id="591445"/>
    <lineage>
        <taxon>Eukaryota</taxon>
        <taxon>Metazoa</taxon>
        <taxon>Ecdysozoa</taxon>
        <taxon>Nematoda</taxon>
        <taxon>Chromadorea</taxon>
        <taxon>Rhabditida</taxon>
        <taxon>Tylenchina</taxon>
        <taxon>Panagrolaimomorpha</taxon>
        <taxon>Panagrolaimoidea</taxon>
        <taxon>Panagrolaimidae</taxon>
        <taxon>Panagrolaimus</taxon>
    </lineage>
</organism>
<protein>
    <submittedName>
        <fullName evidence="2">Uncharacterized protein</fullName>
    </submittedName>
</protein>
<proteinExistence type="predicted"/>
<dbReference type="Proteomes" id="UP000887579">
    <property type="component" value="Unplaced"/>
</dbReference>
<evidence type="ECO:0000313" key="1">
    <source>
        <dbReference type="Proteomes" id="UP000887579"/>
    </source>
</evidence>
<reference evidence="2" key="1">
    <citation type="submission" date="2022-11" db="UniProtKB">
        <authorList>
            <consortium name="WormBaseParasite"/>
        </authorList>
    </citation>
    <scope>IDENTIFICATION</scope>
</reference>